<protein>
    <recommendedName>
        <fullName evidence="6">MORN repeat-containing protein</fullName>
    </recommendedName>
</protein>
<feature type="region of interest" description="Disordered" evidence="3">
    <location>
        <begin position="366"/>
        <end position="446"/>
    </location>
</feature>
<evidence type="ECO:0000256" key="3">
    <source>
        <dbReference type="SAM" id="MobiDB-lite"/>
    </source>
</evidence>
<comment type="caution">
    <text evidence="4">The sequence shown here is derived from an EMBL/GenBank/DDBJ whole genome shotgun (WGS) entry which is preliminary data.</text>
</comment>
<proteinExistence type="predicted"/>
<accession>A0A9W7AI99</accession>
<dbReference type="OrthoDB" id="270720at2759"/>
<evidence type="ECO:0000313" key="4">
    <source>
        <dbReference type="EMBL" id="GMH69668.1"/>
    </source>
</evidence>
<dbReference type="SUPFAM" id="SSF82185">
    <property type="entry name" value="Histone H3 K4-specific methyltransferase SET7/9 N-terminal domain"/>
    <property type="match status" value="1"/>
</dbReference>
<keyword evidence="2" id="KW-0175">Coiled coil</keyword>
<organism evidence="4 5">
    <name type="scientific">Triparma strigata</name>
    <dbReference type="NCBI Taxonomy" id="1606541"/>
    <lineage>
        <taxon>Eukaryota</taxon>
        <taxon>Sar</taxon>
        <taxon>Stramenopiles</taxon>
        <taxon>Ochrophyta</taxon>
        <taxon>Bolidophyceae</taxon>
        <taxon>Parmales</taxon>
        <taxon>Triparmaceae</taxon>
        <taxon>Triparma</taxon>
    </lineage>
</organism>
<feature type="coiled-coil region" evidence="2">
    <location>
        <begin position="12"/>
        <end position="111"/>
    </location>
</feature>
<dbReference type="Proteomes" id="UP001165085">
    <property type="component" value="Unassembled WGS sequence"/>
</dbReference>
<dbReference type="EMBL" id="BRXY01000134">
    <property type="protein sequence ID" value="GMH69668.1"/>
    <property type="molecule type" value="Genomic_DNA"/>
</dbReference>
<dbReference type="PANTHER" id="PTHR23084:SF263">
    <property type="entry name" value="MORN REPEAT-CONTAINING PROTEIN 1"/>
    <property type="match status" value="1"/>
</dbReference>
<evidence type="ECO:0000256" key="2">
    <source>
        <dbReference type="SAM" id="Coils"/>
    </source>
</evidence>
<gene>
    <name evidence="4" type="ORF">TrST_g3782</name>
</gene>
<keyword evidence="5" id="KW-1185">Reference proteome</keyword>
<dbReference type="Pfam" id="PF02493">
    <property type="entry name" value="MORN"/>
    <property type="match status" value="1"/>
</dbReference>
<dbReference type="PANTHER" id="PTHR23084">
    <property type="entry name" value="PHOSPHATIDYLINOSITOL-4-PHOSPHATE 5-KINASE RELATED"/>
    <property type="match status" value="1"/>
</dbReference>
<dbReference type="Gene3D" id="2.20.110.10">
    <property type="entry name" value="Histone H3 K4-specific methyltransferase SET7/9 N-terminal domain"/>
    <property type="match status" value="1"/>
</dbReference>
<feature type="compositionally biased region" description="Basic and acidic residues" evidence="3">
    <location>
        <begin position="366"/>
        <end position="434"/>
    </location>
</feature>
<evidence type="ECO:0000313" key="5">
    <source>
        <dbReference type="Proteomes" id="UP001165085"/>
    </source>
</evidence>
<evidence type="ECO:0000256" key="1">
    <source>
        <dbReference type="ARBA" id="ARBA00022737"/>
    </source>
</evidence>
<evidence type="ECO:0008006" key="6">
    <source>
        <dbReference type="Google" id="ProtNLM"/>
    </source>
</evidence>
<reference evidence="5" key="1">
    <citation type="journal article" date="2023" name="Commun. Biol.">
        <title>Genome analysis of Parmales, the sister group of diatoms, reveals the evolutionary specialization of diatoms from phago-mixotrophs to photoautotrophs.</title>
        <authorList>
            <person name="Ban H."/>
            <person name="Sato S."/>
            <person name="Yoshikawa S."/>
            <person name="Yamada K."/>
            <person name="Nakamura Y."/>
            <person name="Ichinomiya M."/>
            <person name="Sato N."/>
            <person name="Blanc-Mathieu R."/>
            <person name="Endo H."/>
            <person name="Kuwata A."/>
            <person name="Ogata H."/>
        </authorList>
    </citation>
    <scope>NUCLEOTIDE SEQUENCE [LARGE SCALE GENOMIC DNA]</scope>
    <source>
        <strain evidence="5">NIES 3701</strain>
    </source>
</reference>
<keyword evidence="1" id="KW-0677">Repeat</keyword>
<dbReference type="AlphaFoldDB" id="A0A9W7AI99"/>
<dbReference type="InterPro" id="IPR003409">
    <property type="entry name" value="MORN"/>
</dbReference>
<name>A0A9W7AI99_9STRA</name>
<sequence>MDILGKMGGPMNEAQKKLYKKLLKNIEAKDEEDELAQMTAAKETPAEAYARKLAIERKSEEMMRAKAERRLAKKKEKEEEALRVKIERQKKKEYEERKKKQEEDDKKVKEIEIKTHKFFRLNKFGKGIATGVVYFGDSIRVNESWIPHGFGEYKVNGEILYEGDFSRGQMHGNGIYLFSNHDIWRGTFRFDELHGVGMLEKNNAESGEHEEGRECLFHKNRRICFTDELLPGVHIKLTGKSGTGPAHHSPGATILNRLKKPGHFRVKMDIGGVQSLNLAEDAFQIDTSVARVTLLEDYVPRAGEKGAIRDGTYAEKRYNFNEDIAMPTYTDHGENWYSDKPPPVSDNIDAAEEEKKRKKKEWEARLKAKQDAKDEDEKKEELAKGRAEKAAAEAAAKREAEQAAKELADRKENLLKKREAVEAEMLRRENKANEAMKVNAGEGGKK</sequence>
<dbReference type="SMART" id="SM00698">
    <property type="entry name" value="MORN"/>
    <property type="match status" value="2"/>
</dbReference>